<dbReference type="Pfam" id="PF06378">
    <property type="entry name" value="SSAP_Sak"/>
    <property type="match status" value="1"/>
</dbReference>
<sequence length="179" mass="20157">MKTFADLRTINVNEYTKNKGKFTYLSWVWAVDQLLQLDPTATWEYKDPVYFAETLMVFCSVTAFGKTMTAQLPVMDYQNKAIQNPDAFAVNKAMQRVLAKAIALHGLGLYIFANEDIPEEEAVDLTENADKWVGAISRAETMEQLKAAYQSAYVELQKDKSAVQLIANAKDAKKAELTK</sequence>
<protein>
    <submittedName>
        <fullName evidence="2">Single-strand annealing protein SAK3</fullName>
    </submittedName>
</protein>
<dbReference type="InterPro" id="IPR009425">
    <property type="entry name" value="DSRM_SSAP"/>
</dbReference>
<name>A0A6J5MYS8_9CAUD</name>
<proteinExistence type="predicted"/>
<feature type="domain" description="SSAP RNA binding" evidence="1">
    <location>
        <begin position="2"/>
        <end position="123"/>
    </location>
</feature>
<reference evidence="2" key="1">
    <citation type="submission" date="2020-04" db="EMBL/GenBank/DDBJ databases">
        <authorList>
            <person name="Chiriac C."/>
            <person name="Salcher M."/>
            <person name="Ghai R."/>
            <person name="Kavagutti S V."/>
        </authorList>
    </citation>
    <scope>NUCLEOTIDE SEQUENCE</scope>
</reference>
<organism evidence="2">
    <name type="scientific">uncultured Caudovirales phage</name>
    <dbReference type="NCBI Taxonomy" id="2100421"/>
    <lineage>
        <taxon>Viruses</taxon>
        <taxon>Duplodnaviria</taxon>
        <taxon>Heunggongvirae</taxon>
        <taxon>Uroviricota</taxon>
        <taxon>Caudoviricetes</taxon>
        <taxon>Peduoviridae</taxon>
        <taxon>Maltschvirus</taxon>
        <taxon>Maltschvirus maltsch</taxon>
    </lineage>
</organism>
<evidence type="ECO:0000259" key="1">
    <source>
        <dbReference type="Pfam" id="PF06378"/>
    </source>
</evidence>
<accession>A0A6J5MYS8</accession>
<dbReference type="EMBL" id="LR796556">
    <property type="protein sequence ID" value="CAB4151718.1"/>
    <property type="molecule type" value="Genomic_DNA"/>
</dbReference>
<gene>
    <name evidence="2" type="ORF">UFOVP599_31</name>
</gene>
<evidence type="ECO:0000313" key="2">
    <source>
        <dbReference type="EMBL" id="CAB4151718.1"/>
    </source>
</evidence>